<dbReference type="PANTHER" id="PTHR37616:SF2">
    <property type="entry name" value="BZIP DOMAIN-CONTAINING PROTEIN"/>
    <property type="match status" value="1"/>
</dbReference>
<name>A0AAI9E8A3_9PEZI</name>
<organism evidence="3 4">
    <name type="scientific">Lecanosticta acicola</name>
    <dbReference type="NCBI Taxonomy" id="111012"/>
    <lineage>
        <taxon>Eukaryota</taxon>
        <taxon>Fungi</taxon>
        <taxon>Dikarya</taxon>
        <taxon>Ascomycota</taxon>
        <taxon>Pezizomycotina</taxon>
        <taxon>Dothideomycetes</taxon>
        <taxon>Dothideomycetidae</taxon>
        <taxon>Mycosphaerellales</taxon>
        <taxon>Mycosphaerellaceae</taxon>
        <taxon>Lecanosticta</taxon>
    </lineage>
</organism>
<feature type="compositionally biased region" description="Low complexity" evidence="2">
    <location>
        <begin position="197"/>
        <end position="218"/>
    </location>
</feature>
<dbReference type="PANTHER" id="PTHR37616">
    <property type="entry name" value="BZIP TRANSCRIPTION FACTOR 60-LIKE"/>
    <property type="match status" value="1"/>
</dbReference>
<evidence type="ECO:0008006" key="5">
    <source>
        <dbReference type="Google" id="ProtNLM"/>
    </source>
</evidence>
<feature type="region of interest" description="Disordered" evidence="2">
    <location>
        <begin position="1"/>
        <end position="21"/>
    </location>
</feature>
<feature type="coiled-coil region" evidence="1">
    <location>
        <begin position="335"/>
        <end position="362"/>
    </location>
</feature>
<keyword evidence="1" id="KW-0175">Coiled coil</keyword>
<dbReference type="AlphaFoldDB" id="A0AAI9E8A3"/>
<dbReference type="Proteomes" id="UP001296104">
    <property type="component" value="Unassembled WGS sequence"/>
</dbReference>
<evidence type="ECO:0000256" key="1">
    <source>
        <dbReference type="SAM" id="Coils"/>
    </source>
</evidence>
<proteinExistence type="predicted"/>
<dbReference type="CDD" id="cd14810">
    <property type="entry name" value="bZIP_u1"/>
    <property type="match status" value="1"/>
</dbReference>
<reference evidence="3" key="1">
    <citation type="submission" date="2023-11" db="EMBL/GenBank/DDBJ databases">
        <authorList>
            <person name="Alioto T."/>
            <person name="Alioto T."/>
            <person name="Gomez Garrido J."/>
        </authorList>
    </citation>
    <scope>NUCLEOTIDE SEQUENCE</scope>
</reference>
<comment type="caution">
    <text evidence="3">The sequence shown here is derived from an EMBL/GenBank/DDBJ whole genome shotgun (WGS) entry which is preliminary data.</text>
</comment>
<evidence type="ECO:0000313" key="4">
    <source>
        <dbReference type="Proteomes" id="UP001296104"/>
    </source>
</evidence>
<gene>
    <name evidence="3" type="ORF">LECACI_7A001793</name>
</gene>
<evidence type="ECO:0000256" key="2">
    <source>
        <dbReference type="SAM" id="MobiDB-lite"/>
    </source>
</evidence>
<feature type="compositionally biased region" description="Low complexity" evidence="2">
    <location>
        <begin position="399"/>
        <end position="439"/>
    </location>
</feature>
<keyword evidence="4" id="KW-1185">Reference proteome</keyword>
<feature type="region of interest" description="Disordered" evidence="2">
    <location>
        <begin position="120"/>
        <end position="178"/>
    </location>
</feature>
<dbReference type="EMBL" id="CAVMBE010000007">
    <property type="protein sequence ID" value="CAK3859350.1"/>
    <property type="molecule type" value="Genomic_DNA"/>
</dbReference>
<dbReference type="Gene3D" id="1.20.5.170">
    <property type="match status" value="1"/>
</dbReference>
<feature type="region of interest" description="Disordered" evidence="2">
    <location>
        <begin position="197"/>
        <end position="234"/>
    </location>
</feature>
<protein>
    <recommendedName>
        <fullName evidence="5">BZIP domain-containing protein</fullName>
    </recommendedName>
</protein>
<evidence type="ECO:0000313" key="3">
    <source>
        <dbReference type="EMBL" id="CAK3859350.1"/>
    </source>
</evidence>
<sequence>MPHSRHIGMGSRPTPQLKTENLDMDSFFDFNQGNNASPVTASSSRNDALPFEKEERQHFSGPSHDYGQFKQQVGLPVGSMANMPMNGSNMYDGFNSGIDEYGFNSGLGWNSGLDMDGDMGMDLNSQHSMPPMFFPSNDSPSDKYVNPNSVGGHEEPQSNVGRLWPGMHSQQAQQAAMQKAAQAQAVQQRQMKLQAQQAQYRQAATPSQSQGSQAASQQTNGNPKRVSHTAEPHVEESISRLLNQMRQNSHVSSDDAGSPSGNVLPHIARMKKDEEEMDEDERLLASEEGKKLSSKERRQLRNKVSARAFRSRRKGKALDSCAPSYLCTNFVSEYIGQLEGEVALKTQESNNLRQENQALMHENDRYRGLIETLLRHPAFTPFINDISKDPSVLLPPQQPQQQQPQPQRQPSVTPTPQPQAQSQQAQQQQQQQQQQQPQQDVKPDFLNMDYSQVHVPQQQSQAEQQQVGLAMIPENDFSKLNINSFNSMNNYSNFNSVNAYAVTDLPVGPDPVDLLLDSPAHLPYSAAPATMTATCSDSGISLLLAKLDRAAGRLAA</sequence>
<accession>A0AAI9E8A3</accession>
<feature type="region of interest" description="Disordered" evidence="2">
    <location>
        <begin position="386"/>
        <end position="440"/>
    </location>
</feature>